<dbReference type="Proteomes" id="UP000692954">
    <property type="component" value="Unassembled WGS sequence"/>
</dbReference>
<keyword evidence="1" id="KW-0812">Transmembrane</keyword>
<keyword evidence="3" id="KW-1185">Reference proteome</keyword>
<dbReference type="AlphaFoldDB" id="A0A8S1M773"/>
<keyword evidence="1" id="KW-0472">Membrane</keyword>
<gene>
    <name evidence="2" type="ORF">PSON_ATCC_30995.1.T0270315</name>
</gene>
<organism evidence="2 3">
    <name type="scientific">Paramecium sonneborni</name>
    <dbReference type="NCBI Taxonomy" id="65129"/>
    <lineage>
        <taxon>Eukaryota</taxon>
        <taxon>Sar</taxon>
        <taxon>Alveolata</taxon>
        <taxon>Ciliophora</taxon>
        <taxon>Intramacronucleata</taxon>
        <taxon>Oligohymenophorea</taxon>
        <taxon>Peniculida</taxon>
        <taxon>Parameciidae</taxon>
        <taxon>Paramecium</taxon>
    </lineage>
</organism>
<evidence type="ECO:0000313" key="3">
    <source>
        <dbReference type="Proteomes" id="UP000692954"/>
    </source>
</evidence>
<accession>A0A8S1M773</accession>
<name>A0A8S1M773_9CILI</name>
<sequence length="65" mass="7672">MVLIKQAYVHFKRIDLFGIDVRLLAQGQQAYRTNIGAIMTLFLFILNESRQKCYFKFQRICASLK</sequence>
<reference evidence="2" key="1">
    <citation type="submission" date="2021-01" db="EMBL/GenBank/DDBJ databases">
        <authorList>
            <consortium name="Genoscope - CEA"/>
            <person name="William W."/>
        </authorList>
    </citation>
    <scope>NUCLEOTIDE SEQUENCE</scope>
</reference>
<protein>
    <submittedName>
        <fullName evidence="2">Uncharacterized protein</fullName>
    </submittedName>
</protein>
<keyword evidence="1" id="KW-1133">Transmembrane helix</keyword>
<feature type="transmembrane region" description="Helical" evidence="1">
    <location>
        <begin position="30"/>
        <end position="46"/>
    </location>
</feature>
<evidence type="ECO:0000313" key="2">
    <source>
        <dbReference type="EMBL" id="CAD8071074.1"/>
    </source>
</evidence>
<proteinExistence type="predicted"/>
<evidence type="ECO:0000256" key="1">
    <source>
        <dbReference type="SAM" id="Phobius"/>
    </source>
</evidence>
<comment type="caution">
    <text evidence="2">The sequence shown here is derived from an EMBL/GenBank/DDBJ whole genome shotgun (WGS) entry which is preliminary data.</text>
</comment>
<dbReference type="EMBL" id="CAJJDN010000027">
    <property type="protein sequence ID" value="CAD8071074.1"/>
    <property type="molecule type" value="Genomic_DNA"/>
</dbReference>